<evidence type="ECO:0000313" key="18">
    <source>
        <dbReference type="Proteomes" id="UP000576225"/>
    </source>
</evidence>
<dbReference type="SUPFAM" id="SSF46565">
    <property type="entry name" value="Chaperone J-domain"/>
    <property type="match status" value="1"/>
</dbReference>
<dbReference type="Pfam" id="PF00226">
    <property type="entry name" value="DnaJ"/>
    <property type="match status" value="1"/>
</dbReference>
<dbReference type="GO" id="GO:0031072">
    <property type="term" value="F:heat shock protein binding"/>
    <property type="evidence" value="ECO:0007669"/>
    <property type="project" value="InterPro"/>
</dbReference>
<dbReference type="InterPro" id="IPR002939">
    <property type="entry name" value="DnaJ_C"/>
</dbReference>
<evidence type="ECO:0000256" key="2">
    <source>
        <dbReference type="ARBA" id="ARBA00011738"/>
    </source>
</evidence>
<feature type="zinc finger region" description="CR-type" evidence="15">
    <location>
        <begin position="143"/>
        <end position="221"/>
    </location>
</feature>
<feature type="binding site" evidence="14">
    <location>
        <position position="159"/>
    </location>
    <ligand>
        <name>Zn(2+)</name>
        <dbReference type="ChEBI" id="CHEBI:29105"/>
        <label>1</label>
    </ligand>
</feature>
<dbReference type="SMART" id="SM00271">
    <property type="entry name" value="DnaJ"/>
    <property type="match status" value="1"/>
</dbReference>
<evidence type="ECO:0000256" key="3">
    <source>
        <dbReference type="ARBA" id="ARBA00022490"/>
    </source>
</evidence>
<dbReference type="SUPFAM" id="SSF49493">
    <property type="entry name" value="HSP40/DnaJ peptide-binding domain"/>
    <property type="match status" value="2"/>
</dbReference>
<feature type="binding site" evidence="14">
    <location>
        <position position="212"/>
    </location>
    <ligand>
        <name>Zn(2+)</name>
        <dbReference type="ChEBI" id="CHEBI:29105"/>
        <label>1</label>
    </ligand>
</feature>
<dbReference type="GO" id="GO:0005737">
    <property type="term" value="C:cytoplasm"/>
    <property type="evidence" value="ECO:0007669"/>
    <property type="project" value="UniProtKB-SubCell"/>
</dbReference>
<evidence type="ECO:0000256" key="7">
    <source>
        <dbReference type="ARBA" id="ARBA00022771"/>
    </source>
</evidence>
<dbReference type="InterPro" id="IPR001623">
    <property type="entry name" value="DnaJ_domain"/>
</dbReference>
<feature type="compositionally biased region" description="Basic and acidic residues" evidence="16">
    <location>
        <begin position="360"/>
        <end position="386"/>
    </location>
</feature>
<gene>
    <name evidence="14 17" type="primary">dnaJ</name>
    <name evidence="17" type="ORF">HF882_06895</name>
</gene>
<dbReference type="FunFam" id="1.10.287.110:FF:000034">
    <property type="entry name" value="Chaperone protein DnaJ"/>
    <property type="match status" value="1"/>
</dbReference>
<comment type="similarity">
    <text evidence="12 14">Belongs to the DnaJ family.</text>
</comment>
<comment type="caution">
    <text evidence="17">The sequence shown here is derived from an EMBL/GenBank/DDBJ whole genome shotgun (WGS) entry which is preliminary data.</text>
</comment>
<feature type="repeat" description="CXXCXGXG motif" evidence="14">
    <location>
        <begin position="195"/>
        <end position="202"/>
    </location>
</feature>
<keyword evidence="10 14" id="KW-0143">Chaperone</keyword>
<dbReference type="PRINTS" id="PR00625">
    <property type="entry name" value="JDOMAIN"/>
</dbReference>
<evidence type="ECO:0000313" key="17">
    <source>
        <dbReference type="EMBL" id="NMD86309.1"/>
    </source>
</evidence>
<comment type="subunit">
    <text evidence="2 14">Homodimer.</text>
</comment>
<dbReference type="NCBIfam" id="TIGR02349">
    <property type="entry name" value="DnaJ_bact"/>
    <property type="match status" value="1"/>
</dbReference>
<dbReference type="HAMAP" id="MF_01152">
    <property type="entry name" value="DnaJ"/>
    <property type="match status" value="1"/>
</dbReference>
<dbReference type="SUPFAM" id="SSF57938">
    <property type="entry name" value="DnaJ/Hsp40 cysteine-rich domain"/>
    <property type="match status" value="1"/>
</dbReference>
<evidence type="ECO:0000256" key="1">
    <source>
        <dbReference type="ARBA" id="ARBA00004496"/>
    </source>
</evidence>
<evidence type="ECO:0000256" key="13">
    <source>
        <dbReference type="ARBA" id="ARBA00067609"/>
    </source>
</evidence>
<feature type="region of interest" description="Disordered" evidence="16">
    <location>
        <begin position="357"/>
        <end position="386"/>
    </location>
</feature>
<dbReference type="Gene3D" id="2.10.230.10">
    <property type="entry name" value="Heat shock protein DnaJ, cysteine-rich domain"/>
    <property type="match status" value="1"/>
</dbReference>
<dbReference type="NCBIfam" id="NF008035">
    <property type="entry name" value="PRK10767.1"/>
    <property type="match status" value="1"/>
</dbReference>
<evidence type="ECO:0000256" key="4">
    <source>
        <dbReference type="ARBA" id="ARBA00022705"/>
    </source>
</evidence>
<evidence type="ECO:0000256" key="15">
    <source>
        <dbReference type="PROSITE-ProRule" id="PRU00546"/>
    </source>
</evidence>
<reference evidence="17 18" key="1">
    <citation type="submission" date="2020-04" db="EMBL/GenBank/DDBJ databases">
        <authorList>
            <person name="Hitch T.C.A."/>
            <person name="Wylensek D."/>
            <person name="Clavel T."/>
        </authorList>
    </citation>
    <scope>NUCLEOTIDE SEQUENCE [LARGE SCALE GENOMIC DNA]</scope>
    <source>
        <strain evidence="17 18">COR2-253-APC-1A</strain>
    </source>
</reference>
<feature type="repeat" description="CXXCXGXG motif" evidence="14">
    <location>
        <begin position="156"/>
        <end position="163"/>
    </location>
</feature>
<dbReference type="PROSITE" id="PS50076">
    <property type="entry name" value="DNAJ_2"/>
    <property type="match status" value="1"/>
</dbReference>
<dbReference type="Gene3D" id="2.60.260.20">
    <property type="entry name" value="Urease metallochaperone UreE, N-terminal domain"/>
    <property type="match status" value="2"/>
</dbReference>
<name>A0A848AYI4_9BACT</name>
<comment type="subcellular location">
    <subcellularLocation>
        <location evidence="1 14">Cytoplasm</location>
    </subcellularLocation>
</comment>
<dbReference type="EMBL" id="JABAEW010000010">
    <property type="protein sequence ID" value="NMD86309.1"/>
    <property type="molecule type" value="Genomic_DNA"/>
</dbReference>
<feature type="binding site" evidence="14">
    <location>
        <position position="176"/>
    </location>
    <ligand>
        <name>Zn(2+)</name>
        <dbReference type="ChEBI" id="CHEBI:29105"/>
        <label>2</label>
    </ligand>
</feature>
<feature type="binding site" evidence="14">
    <location>
        <position position="209"/>
    </location>
    <ligand>
        <name>Zn(2+)</name>
        <dbReference type="ChEBI" id="CHEBI:29105"/>
        <label>1</label>
    </ligand>
</feature>
<comment type="function">
    <text evidence="11 14">Participates actively in the response to hyperosmotic and heat shock by preventing the aggregation of stress-denatured proteins and by disaggregating proteins, also in an autonomous, DnaK-independent fashion. Unfolded proteins bind initially to DnaJ; upon interaction with the DnaJ-bound protein, DnaK hydrolyzes its bound ATP, resulting in the formation of a stable complex. GrpE releases ADP from DnaK; ATP binding to DnaK triggers the release of the substrate protein, thus completing the reaction cycle. Several rounds of ATP-dependent interactions between DnaJ, DnaK and GrpE are required for fully efficient folding. Also involved, together with DnaK and GrpE, in the DNA replication of plasmids through activation of initiation proteins.</text>
</comment>
<evidence type="ECO:0000256" key="5">
    <source>
        <dbReference type="ARBA" id="ARBA00022723"/>
    </source>
</evidence>
<feature type="binding site" evidence="14">
    <location>
        <position position="173"/>
    </location>
    <ligand>
        <name>Zn(2+)</name>
        <dbReference type="ChEBI" id="CHEBI:29105"/>
        <label>2</label>
    </ligand>
</feature>
<sequence>MAQDYYQILGVERGASADEIKKAYRKLAIKYHPDKNPGNKEAEEKFKEVSAAYETLSDPDKKRQYDQFGHDAYTSRGGAGGGAADFRHAQDIFSQFFGGGGGGGFSFEDLFGGGGHGRSYNGPVDGNDLRYDLEISFEDAMYGADKKITLPQMVDCPDCSGSGCEPGTGKKTCSTCGGTGQQTISQGFFSVRQPCRTCGGTGQIIEKPCRKCRGRGQVRVEKSFQLHIQPGVDTGSRLRVPGKGEAGQRGGQPGDLYVFITVRPNEIFQRNGNDLMCEVPIPFTAAVLGGVVEVPTITGKAKMRVPAGTQSGTVLRLKGKGVPSLRGGARGDLHIRVVVETPVALSKEQLETLTKFSDSLTDKNQPRQKSYAERARQFMREDQAQS</sequence>
<keyword evidence="5 14" id="KW-0479">Metal-binding</keyword>
<dbReference type="GO" id="GO:0006260">
    <property type="term" value="P:DNA replication"/>
    <property type="evidence" value="ECO:0007669"/>
    <property type="project" value="UniProtKB-KW"/>
</dbReference>
<evidence type="ECO:0000256" key="16">
    <source>
        <dbReference type="SAM" id="MobiDB-lite"/>
    </source>
</evidence>
<keyword evidence="3 14" id="KW-0963">Cytoplasm</keyword>
<keyword evidence="4 14" id="KW-0235">DNA replication</keyword>
<dbReference type="PROSITE" id="PS51188">
    <property type="entry name" value="ZF_CR"/>
    <property type="match status" value="1"/>
</dbReference>
<dbReference type="Pfam" id="PF01556">
    <property type="entry name" value="DnaJ_C"/>
    <property type="match status" value="1"/>
</dbReference>
<dbReference type="GO" id="GO:0009408">
    <property type="term" value="P:response to heat"/>
    <property type="evidence" value="ECO:0007669"/>
    <property type="project" value="InterPro"/>
</dbReference>
<dbReference type="CDD" id="cd10719">
    <property type="entry name" value="DnaJ_zf"/>
    <property type="match status" value="1"/>
</dbReference>
<comment type="cofactor">
    <cofactor evidence="14">
        <name>Zn(2+)</name>
        <dbReference type="ChEBI" id="CHEBI:29105"/>
    </cofactor>
    <text evidence="14">Binds 2 Zn(2+) ions per monomer.</text>
</comment>
<evidence type="ECO:0000256" key="8">
    <source>
        <dbReference type="ARBA" id="ARBA00022833"/>
    </source>
</evidence>
<dbReference type="CDD" id="cd10747">
    <property type="entry name" value="DnaJ_C"/>
    <property type="match status" value="1"/>
</dbReference>
<keyword evidence="8 14" id="KW-0862">Zinc</keyword>
<evidence type="ECO:0000256" key="14">
    <source>
        <dbReference type="HAMAP-Rule" id="MF_01152"/>
    </source>
</evidence>
<evidence type="ECO:0000256" key="10">
    <source>
        <dbReference type="ARBA" id="ARBA00023186"/>
    </source>
</evidence>
<dbReference type="FunFam" id="2.10.230.10:FF:000002">
    <property type="entry name" value="Molecular chaperone DnaJ"/>
    <property type="match status" value="1"/>
</dbReference>
<comment type="domain">
    <text evidence="14">The J domain is necessary and sufficient to stimulate DnaK ATPase activity. Zinc center 1 plays an important role in the autonomous, DnaK-independent chaperone activity of DnaJ. Zinc center 2 is essential for interaction with DnaK and for DnaJ activity.</text>
</comment>
<dbReference type="InterPro" id="IPR036869">
    <property type="entry name" value="J_dom_sf"/>
</dbReference>
<dbReference type="CDD" id="cd06257">
    <property type="entry name" value="DnaJ"/>
    <property type="match status" value="1"/>
</dbReference>
<feature type="repeat" description="CXXCXGXG motif" evidence="14">
    <location>
        <begin position="209"/>
        <end position="216"/>
    </location>
</feature>
<keyword evidence="6 14" id="KW-0677">Repeat</keyword>
<organism evidence="17 18">
    <name type="scientific">Victivallis vadensis</name>
    <dbReference type="NCBI Taxonomy" id="172901"/>
    <lineage>
        <taxon>Bacteria</taxon>
        <taxon>Pseudomonadati</taxon>
        <taxon>Lentisphaerota</taxon>
        <taxon>Lentisphaeria</taxon>
        <taxon>Victivallales</taxon>
        <taxon>Victivallaceae</taxon>
        <taxon>Victivallis</taxon>
    </lineage>
</organism>
<evidence type="ECO:0000256" key="12">
    <source>
        <dbReference type="ARBA" id="ARBA00061004"/>
    </source>
</evidence>
<dbReference type="InterPro" id="IPR036410">
    <property type="entry name" value="HSP_DnaJ_Cys-rich_dom_sf"/>
</dbReference>
<dbReference type="PANTHER" id="PTHR43096">
    <property type="entry name" value="DNAJ HOMOLOG 1, MITOCHONDRIAL-RELATED"/>
    <property type="match status" value="1"/>
</dbReference>
<dbReference type="GO" id="GO:0008270">
    <property type="term" value="F:zinc ion binding"/>
    <property type="evidence" value="ECO:0007669"/>
    <property type="project" value="UniProtKB-UniRule"/>
</dbReference>
<evidence type="ECO:0000256" key="11">
    <source>
        <dbReference type="ARBA" id="ARBA00053423"/>
    </source>
</evidence>
<feature type="binding site" evidence="14">
    <location>
        <position position="156"/>
    </location>
    <ligand>
        <name>Zn(2+)</name>
        <dbReference type="ChEBI" id="CHEBI:29105"/>
        <label>1</label>
    </ligand>
</feature>
<dbReference type="Gene3D" id="1.10.287.110">
    <property type="entry name" value="DnaJ domain"/>
    <property type="match status" value="1"/>
</dbReference>
<evidence type="ECO:0000256" key="6">
    <source>
        <dbReference type="ARBA" id="ARBA00022737"/>
    </source>
</evidence>
<dbReference type="Pfam" id="PF00684">
    <property type="entry name" value="DnaJ_CXXCXGXG"/>
    <property type="match status" value="1"/>
</dbReference>
<dbReference type="AlphaFoldDB" id="A0A848AYI4"/>
<dbReference type="GO" id="GO:0051082">
    <property type="term" value="F:unfolded protein binding"/>
    <property type="evidence" value="ECO:0007669"/>
    <property type="project" value="UniProtKB-UniRule"/>
</dbReference>
<dbReference type="FunFam" id="2.60.260.20:FF:000004">
    <property type="entry name" value="Molecular chaperone DnaJ"/>
    <property type="match status" value="1"/>
</dbReference>
<keyword evidence="7 14" id="KW-0863">Zinc-finger</keyword>
<dbReference type="RefSeq" id="WP_168962102.1">
    <property type="nucleotide sequence ID" value="NZ_CAJKCJ010000065.1"/>
</dbReference>
<protein>
    <recommendedName>
        <fullName evidence="13 14">Chaperone protein DnaJ</fullName>
    </recommendedName>
</protein>
<dbReference type="InterPro" id="IPR018253">
    <property type="entry name" value="DnaJ_domain_CS"/>
</dbReference>
<feature type="repeat" description="CXXCXGXG motif" evidence="14">
    <location>
        <begin position="173"/>
        <end position="180"/>
    </location>
</feature>
<dbReference type="GO" id="GO:0005524">
    <property type="term" value="F:ATP binding"/>
    <property type="evidence" value="ECO:0007669"/>
    <property type="project" value="InterPro"/>
</dbReference>
<dbReference type="Proteomes" id="UP000576225">
    <property type="component" value="Unassembled WGS sequence"/>
</dbReference>
<keyword evidence="9 14" id="KW-0346">Stress response</keyword>
<dbReference type="InterPro" id="IPR008971">
    <property type="entry name" value="HSP40/DnaJ_pept-bd"/>
</dbReference>
<proteinExistence type="inferred from homology"/>
<dbReference type="PANTHER" id="PTHR43096:SF52">
    <property type="entry name" value="DNAJ HOMOLOG 1, MITOCHONDRIAL-RELATED"/>
    <property type="match status" value="1"/>
</dbReference>
<accession>A0A848AYI4</accession>
<dbReference type="PROSITE" id="PS00636">
    <property type="entry name" value="DNAJ_1"/>
    <property type="match status" value="1"/>
</dbReference>
<evidence type="ECO:0000256" key="9">
    <source>
        <dbReference type="ARBA" id="ARBA00023016"/>
    </source>
</evidence>
<dbReference type="InterPro" id="IPR001305">
    <property type="entry name" value="HSP_DnaJ_Cys-rich_dom"/>
</dbReference>
<dbReference type="InterPro" id="IPR012724">
    <property type="entry name" value="DnaJ"/>
</dbReference>
<feature type="binding site" evidence="14">
    <location>
        <position position="195"/>
    </location>
    <ligand>
        <name>Zn(2+)</name>
        <dbReference type="ChEBI" id="CHEBI:29105"/>
        <label>2</label>
    </ligand>
</feature>
<feature type="binding site" evidence="14">
    <location>
        <position position="198"/>
    </location>
    <ligand>
        <name>Zn(2+)</name>
        <dbReference type="ChEBI" id="CHEBI:29105"/>
        <label>2</label>
    </ligand>
</feature>
<dbReference type="GO" id="GO:0042026">
    <property type="term" value="P:protein refolding"/>
    <property type="evidence" value="ECO:0007669"/>
    <property type="project" value="TreeGrafter"/>
</dbReference>